<dbReference type="AlphaFoldDB" id="Q58KE9"/>
<sequence length="307" mass="31992">MCQTAIAGSALLLLSASPLWAAPPGSPCNATGALGTTMGGCQAPPAVPQKGAGTLKSDLFSAPIRFTVRGTRANGKTGLRRTIASYVAKILRPHPTQQESALLASTVRFLSESGFPVVDKKIGPDLTSVTVDTKTLNRLARRLARAVASGHLTYRVNRATFTGAGEKENRFVEKSLPIPPGGVMDAQDVSDTLYAVGQVPGFVRADALFSPAARITAPPGAEIVPEFETEVPTRATVPLSVAVRVPALVTEPRRFPPGSGGAEGHDSGGTDHASRSEDQPVGVHELQDPVARDRSVDGGRRGPPDVV</sequence>
<protein>
    <submittedName>
        <fullName evidence="3">ORF307</fullName>
    </submittedName>
</protein>
<feature type="signal peptide" evidence="2">
    <location>
        <begin position="1"/>
        <end position="21"/>
    </location>
</feature>
<geneLocation type="plasmid" evidence="3">
    <name>p49879.1</name>
</geneLocation>
<evidence type="ECO:0000313" key="3">
    <source>
        <dbReference type="EMBL" id="AAX36054.1"/>
    </source>
</evidence>
<dbReference type="EMBL" id="AY941098">
    <property type="protein sequence ID" value="AAX36054.1"/>
    <property type="molecule type" value="Genomic_DNA"/>
</dbReference>
<organism evidence="3">
    <name type="scientific">Leptospirillum ferrooxidans</name>
    <dbReference type="NCBI Taxonomy" id="180"/>
    <lineage>
        <taxon>Bacteria</taxon>
        <taxon>Pseudomonadati</taxon>
        <taxon>Nitrospirota</taxon>
        <taxon>Nitrospiria</taxon>
        <taxon>Nitrospirales</taxon>
        <taxon>Nitrospiraceae</taxon>
        <taxon>Leptospirillum</taxon>
    </lineage>
</organism>
<name>Q58KE9_9BACT</name>
<accession>Q58KE9</accession>
<keyword evidence="2" id="KW-0732">Signal</keyword>
<proteinExistence type="predicted"/>
<keyword evidence="3" id="KW-0614">Plasmid</keyword>
<feature type="compositionally biased region" description="Basic and acidic residues" evidence="1">
    <location>
        <begin position="263"/>
        <end position="278"/>
    </location>
</feature>
<feature type="compositionally biased region" description="Basic and acidic residues" evidence="1">
    <location>
        <begin position="285"/>
        <end position="307"/>
    </location>
</feature>
<feature type="region of interest" description="Disordered" evidence="1">
    <location>
        <begin position="251"/>
        <end position="307"/>
    </location>
</feature>
<feature type="chain" id="PRO_5004252251" evidence="2">
    <location>
        <begin position="22"/>
        <end position="307"/>
    </location>
</feature>
<gene>
    <name evidence="3" type="primary">ORF307</name>
</gene>
<reference evidence="3" key="1">
    <citation type="journal article" date="2005" name="Appl. Environ. Microbiol.">
        <title>Isolation, Sequence Analysis, and Comparison of Two Plasmids (28 and 29 Kilobases) from the Biomining Bacterium Leptospirillum ferrooxidans ATCC 49879.</title>
        <authorList>
            <person name="Coram N.J."/>
            <person name="van Zyl L.J."/>
            <person name="Rawlings D.E."/>
        </authorList>
    </citation>
    <scope>NUCLEOTIDE SEQUENCE</scope>
    <source>
        <strain evidence="3">ATCC 49879</strain>
        <plasmid evidence="3">p49879.1</plasmid>
    </source>
</reference>
<evidence type="ECO:0000256" key="2">
    <source>
        <dbReference type="SAM" id="SignalP"/>
    </source>
</evidence>
<evidence type="ECO:0000256" key="1">
    <source>
        <dbReference type="SAM" id="MobiDB-lite"/>
    </source>
</evidence>